<name>A0AA88Y7V8_PINIB</name>
<keyword evidence="9" id="KW-1185">Reference proteome</keyword>
<dbReference type="Proteomes" id="UP001186944">
    <property type="component" value="Unassembled WGS sequence"/>
</dbReference>
<sequence length="99" mass="11896">MIHVFTFVGPVLKKKKKFFDTETDPEKLCNNLCGGNIYKEGEDPKLGPDSVYPHWIWDLRTEKKQVPIKDLSPDTWEYWRSVKKIARKRKNFYMKKYKV</sequence>
<evidence type="ECO:0000256" key="2">
    <source>
        <dbReference type="ARBA" id="ARBA00022946"/>
    </source>
</evidence>
<evidence type="ECO:0000256" key="6">
    <source>
        <dbReference type="ARBA" id="ARBA00033752"/>
    </source>
</evidence>
<keyword evidence="2" id="KW-0809">Transit peptide</keyword>
<dbReference type="InterPro" id="IPR013870">
    <property type="entry name" value="Ribosomal_mL54"/>
</dbReference>
<comment type="caution">
    <text evidence="8">The sequence shown here is derived from an EMBL/GenBank/DDBJ whole genome shotgun (WGS) entry which is preliminary data.</text>
</comment>
<reference evidence="8" key="1">
    <citation type="submission" date="2019-08" db="EMBL/GenBank/DDBJ databases">
        <title>The improved chromosome-level genome for the pearl oyster Pinctada fucata martensii using PacBio sequencing and Hi-C.</title>
        <authorList>
            <person name="Zheng Z."/>
        </authorList>
    </citation>
    <scope>NUCLEOTIDE SEQUENCE</scope>
    <source>
        <strain evidence="8">ZZ-2019</strain>
        <tissue evidence="8">Adductor muscle</tissue>
    </source>
</reference>
<comment type="similarity">
    <text evidence="6">Belongs to the mitochondrion-specific ribosomal protein mL54 family.</text>
</comment>
<comment type="subcellular location">
    <subcellularLocation>
        <location evidence="1">Mitochondrion</location>
    </subcellularLocation>
</comment>
<dbReference type="PANTHER" id="PTHR28595:SF1">
    <property type="entry name" value="LARGE RIBOSOMAL SUBUNIT PROTEIN ML54"/>
    <property type="match status" value="1"/>
</dbReference>
<evidence type="ECO:0000256" key="3">
    <source>
        <dbReference type="ARBA" id="ARBA00022980"/>
    </source>
</evidence>
<proteinExistence type="inferred from homology"/>
<evidence type="ECO:0000256" key="1">
    <source>
        <dbReference type="ARBA" id="ARBA00004173"/>
    </source>
</evidence>
<evidence type="ECO:0000256" key="4">
    <source>
        <dbReference type="ARBA" id="ARBA00023128"/>
    </source>
</evidence>
<evidence type="ECO:0000256" key="7">
    <source>
        <dbReference type="ARBA" id="ARBA00035179"/>
    </source>
</evidence>
<accession>A0AA88Y7V8</accession>
<dbReference type="AlphaFoldDB" id="A0AA88Y7V8"/>
<dbReference type="Pfam" id="PF08561">
    <property type="entry name" value="Ribosomal_L37"/>
    <property type="match status" value="1"/>
</dbReference>
<keyword evidence="3" id="KW-0689">Ribosomal protein</keyword>
<evidence type="ECO:0000313" key="9">
    <source>
        <dbReference type="Proteomes" id="UP001186944"/>
    </source>
</evidence>
<dbReference type="EMBL" id="VSWD01000007">
    <property type="protein sequence ID" value="KAK3097105.1"/>
    <property type="molecule type" value="Genomic_DNA"/>
</dbReference>
<organism evidence="8 9">
    <name type="scientific">Pinctada imbricata</name>
    <name type="common">Atlantic pearl-oyster</name>
    <name type="synonym">Pinctada martensii</name>
    <dbReference type="NCBI Taxonomy" id="66713"/>
    <lineage>
        <taxon>Eukaryota</taxon>
        <taxon>Metazoa</taxon>
        <taxon>Spiralia</taxon>
        <taxon>Lophotrochozoa</taxon>
        <taxon>Mollusca</taxon>
        <taxon>Bivalvia</taxon>
        <taxon>Autobranchia</taxon>
        <taxon>Pteriomorphia</taxon>
        <taxon>Pterioida</taxon>
        <taxon>Pterioidea</taxon>
        <taxon>Pteriidae</taxon>
        <taxon>Pinctada</taxon>
    </lineage>
</organism>
<keyword evidence="4" id="KW-0496">Mitochondrion</keyword>
<dbReference type="GO" id="GO:0005762">
    <property type="term" value="C:mitochondrial large ribosomal subunit"/>
    <property type="evidence" value="ECO:0007669"/>
    <property type="project" value="TreeGrafter"/>
</dbReference>
<evidence type="ECO:0000256" key="5">
    <source>
        <dbReference type="ARBA" id="ARBA00023274"/>
    </source>
</evidence>
<dbReference type="PANTHER" id="PTHR28595">
    <property type="entry name" value="39S RIBOSOMAL PROTEIN L54, MITOCHONDRIAL"/>
    <property type="match status" value="1"/>
</dbReference>
<dbReference type="GO" id="GO:0003735">
    <property type="term" value="F:structural constituent of ribosome"/>
    <property type="evidence" value="ECO:0007669"/>
    <property type="project" value="TreeGrafter"/>
</dbReference>
<protein>
    <recommendedName>
        <fullName evidence="7">Large ribosomal subunit protein mL54</fullName>
    </recommendedName>
</protein>
<keyword evidence="5" id="KW-0687">Ribonucleoprotein</keyword>
<gene>
    <name evidence="8" type="ORF">FSP39_006384</name>
</gene>
<evidence type="ECO:0000313" key="8">
    <source>
        <dbReference type="EMBL" id="KAK3097105.1"/>
    </source>
</evidence>